<sequence length="104" mass="12163">MCILTSDKIPIEVLMTLINTVVLEARRRGATFINIIFYSNSIKDVFKYRDAFTKYIDIGIRIYIEEKQHRLVKILSSCNSIYGSHEDPFIEEFSRETNVNIKIV</sequence>
<proteinExistence type="predicted"/>
<dbReference type="EMBL" id="DTBZ01000149">
    <property type="protein sequence ID" value="HGQ18876.1"/>
    <property type="molecule type" value="Genomic_DNA"/>
</dbReference>
<comment type="caution">
    <text evidence="1">The sequence shown here is derived from an EMBL/GenBank/DDBJ whole genome shotgun (WGS) entry which is preliminary data.</text>
</comment>
<dbReference type="AlphaFoldDB" id="A0A7J3JS20"/>
<reference evidence="1" key="1">
    <citation type="journal article" date="2020" name="mSystems">
        <title>Genome- and Community-Level Interaction Insights into Carbon Utilization and Element Cycling Functions of Hydrothermarchaeota in Hydrothermal Sediment.</title>
        <authorList>
            <person name="Zhou Z."/>
            <person name="Liu Y."/>
            <person name="Xu W."/>
            <person name="Pan J."/>
            <person name="Luo Z.H."/>
            <person name="Li M."/>
        </authorList>
    </citation>
    <scope>NUCLEOTIDE SEQUENCE [LARGE SCALE GENOMIC DNA]</scope>
    <source>
        <strain evidence="1">SpSt-657</strain>
    </source>
</reference>
<gene>
    <name evidence="1" type="ORF">ENU30_07900</name>
</gene>
<name>A0A7J3JS20_9CREN</name>
<protein>
    <submittedName>
        <fullName evidence="1">Uncharacterized protein</fullName>
    </submittedName>
</protein>
<organism evidence="1">
    <name type="scientific">Ignisphaera aggregans</name>
    <dbReference type="NCBI Taxonomy" id="334771"/>
    <lineage>
        <taxon>Archaea</taxon>
        <taxon>Thermoproteota</taxon>
        <taxon>Thermoprotei</taxon>
        <taxon>Desulfurococcales</taxon>
        <taxon>Desulfurococcaceae</taxon>
        <taxon>Ignisphaera</taxon>
    </lineage>
</organism>
<accession>A0A7J3JS20</accession>
<evidence type="ECO:0000313" key="1">
    <source>
        <dbReference type="EMBL" id="HGQ18876.1"/>
    </source>
</evidence>